<evidence type="ECO:0000256" key="1">
    <source>
        <dbReference type="SAM" id="Coils"/>
    </source>
</evidence>
<feature type="compositionally biased region" description="Polar residues" evidence="2">
    <location>
        <begin position="340"/>
        <end position="355"/>
    </location>
</feature>
<organism evidence="3 4">
    <name type="scientific">Paramecium primaurelia</name>
    <dbReference type="NCBI Taxonomy" id="5886"/>
    <lineage>
        <taxon>Eukaryota</taxon>
        <taxon>Sar</taxon>
        <taxon>Alveolata</taxon>
        <taxon>Ciliophora</taxon>
        <taxon>Intramacronucleata</taxon>
        <taxon>Oligohymenophorea</taxon>
        <taxon>Peniculida</taxon>
        <taxon>Parameciidae</taxon>
        <taxon>Paramecium</taxon>
    </lineage>
</organism>
<sequence>MYKSKRTQFGGSTASTLDLLQTQDCLFCQQSQKFCCLITRALYIKYSASQNYYYQKDINIILLQQRSKQYTTYKEWTYYDTNEYLKRFYSLTDTRQKTIVLTEYYKFHRDIPRLFMLPIALTLSKYHDKRRRIEYIRISRMLGGHVEQPTPTQNSIQTSLQNLLGQLNFTKQEQSNTLIEIQKNLKEAINTSKNIQKEFDSRKYNLPLQLKNSDYYNKSKLDHKSDTNSRLDFKENFNDLFQKKKPLKNSGIQTQREVSQPKVYSTEKNCKFQVQQIPLTQRNGNNTKQSISPRPTTQRSIKPQIMQLLKPNHNNNNKLKATNIILECLMRKLNLDQKAITKQKSKSPNNPSNQQVKRKRRVMSTNQETTKIDLSQLKQKQSQILQKPQQWLDQFSYIFIYYYQNSNKNKKLLYKQQSYHQLILLIVVKDEQRLQSKQIDFAISQYKQCRDLNHSQIQIREILFFIATHLFYQSFGKLQVLRHKTLDIFKKGSHSLFLDYQTWYNKPYLFRVQLWKGSFKKFIHYMNNRQKKITNINIELDLILLYEKFMQSFIYQQQNIKGYINKQQMNNFSEKSKEAVVKLDYRSLQIMTKCGIIFQYLKVREIKSSKNYLYINNIKTSLSQQIEFIFIEKDILIIYYLIKMHRKKVFMNIQEIKLLNNLVF</sequence>
<proteinExistence type="predicted"/>
<reference evidence="3" key="1">
    <citation type="submission" date="2021-01" db="EMBL/GenBank/DDBJ databases">
        <authorList>
            <consortium name="Genoscope - CEA"/>
            <person name="William W."/>
        </authorList>
    </citation>
    <scope>NUCLEOTIDE SEQUENCE</scope>
</reference>
<gene>
    <name evidence="3" type="ORF">PPRIM_AZ9-3.1.T0100426</name>
</gene>
<feature type="coiled-coil region" evidence="1">
    <location>
        <begin position="171"/>
        <end position="198"/>
    </location>
</feature>
<evidence type="ECO:0000313" key="3">
    <source>
        <dbReference type="EMBL" id="CAD8046531.1"/>
    </source>
</evidence>
<accession>A0A8S1JVL9</accession>
<comment type="caution">
    <text evidence="3">The sequence shown here is derived from an EMBL/GenBank/DDBJ whole genome shotgun (WGS) entry which is preliminary data.</text>
</comment>
<keyword evidence="4" id="KW-1185">Reference proteome</keyword>
<dbReference type="Proteomes" id="UP000688137">
    <property type="component" value="Unassembled WGS sequence"/>
</dbReference>
<protein>
    <submittedName>
        <fullName evidence="3">Uncharacterized protein</fullName>
    </submittedName>
</protein>
<evidence type="ECO:0000313" key="4">
    <source>
        <dbReference type="Proteomes" id="UP000688137"/>
    </source>
</evidence>
<name>A0A8S1JVL9_PARPR</name>
<dbReference type="AlphaFoldDB" id="A0A8S1JVL9"/>
<evidence type="ECO:0000256" key="2">
    <source>
        <dbReference type="SAM" id="MobiDB-lite"/>
    </source>
</evidence>
<keyword evidence="1" id="KW-0175">Coiled coil</keyword>
<dbReference type="EMBL" id="CAJJDM010000007">
    <property type="protein sequence ID" value="CAD8046531.1"/>
    <property type="molecule type" value="Genomic_DNA"/>
</dbReference>
<feature type="region of interest" description="Disordered" evidence="2">
    <location>
        <begin position="339"/>
        <end position="367"/>
    </location>
</feature>